<organism evidence="1 2">
    <name type="scientific">Epichloe bromicola</name>
    <dbReference type="NCBI Taxonomy" id="79588"/>
    <lineage>
        <taxon>Eukaryota</taxon>
        <taxon>Fungi</taxon>
        <taxon>Dikarya</taxon>
        <taxon>Ascomycota</taxon>
        <taxon>Pezizomycotina</taxon>
        <taxon>Sordariomycetes</taxon>
        <taxon>Hypocreomycetidae</taxon>
        <taxon>Hypocreales</taxon>
        <taxon>Clavicipitaceae</taxon>
        <taxon>Epichloe</taxon>
    </lineage>
</organism>
<dbReference type="Proteomes" id="UP001562357">
    <property type="component" value="Unassembled WGS sequence"/>
</dbReference>
<gene>
    <name evidence="1" type="primary">g7107</name>
    <name evidence="1" type="ORF">EsDP_00007107</name>
</gene>
<name>A0ABQ0CZL5_9HYPO</name>
<sequence length="68" mass="7310">MRYNPGSSALAFSLLVSMGGHKVLLPEDLSVEKRFLDITMLAKDIGVDTIPPGHPDADAFLARQLTGD</sequence>
<dbReference type="EMBL" id="BAAFGZ010000520">
    <property type="protein sequence ID" value="GAB0138885.1"/>
    <property type="molecule type" value="Genomic_DNA"/>
</dbReference>
<keyword evidence="2" id="KW-1185">Reference proteome</keyword>
<evidence type="ECO:0000313" key="2">
    <source>
        <dbReference type="Proteomes" id="UP001562357"/>
    </source>
</evidence>
<protein>
    <submittedName>
        <fullName evidence="1">Uncharacterized protein</fullName>
    </submittedName>
</protein>
<reference evidence="2" key="1">
    <citation type="submission" date="2024-06" db="EMBL/GenBank/DDBJ databases">
        <title>Draft Genome Sequences of Epichloe bromicola Strains Isolated from Elymus ciliaris.</title>
        <authorList>
            <consortium name="Epichloe bromicola genome sequencing consortium"/>
            <person name="Miura A."/>
            <person name="Imano S."/>
            <person name="Ashida A."/>
            <person name="Sato I."/>
            <person name="Chiba S."/>
            <person name="Tanaka A."/>
            <person name="Camagna M."/>
            <person name="Takemoto D."/>
        </authorList>
    </citation>
    <scope>NUCLEOTIDE SEQUENCE [LARGE SCALE GENOMIC DNA]</scope>
    <source>
        <strain evidence="2">DP</strain>
    </source>
</reference>
<evidence type="ECO:0000313" key="1">
    <source>
        <dbReference type="EMBL" id="GAB0138885.1"/>
    </source>
</evidence>
<comment type="caution">
    <text evidence="1">The sequence shown here is derived from an EMBL/GenBank/DDBJ whole genome shotgun (WGS) entry which is preliminary data.</text>
</comment>
<proteinExistence type="predicted"/>
<accession>A0ABQ0CZL5</accession>